<sequence>VNLSSFNIPEEVQLILQLGEKFCLPVIDKDRTTVNLLKNVEYNINRLPLEIRTLVRNRSFPIINSFHKSTPLVSSFDKSILGAFNAATKFTRENPDILFTRADKGNTTVALNRDDYLSNMLTLLADASTYRVVNRNP</sequence>
<evidence type="ECO:0000313" key="1">
    <source>
        <dbReference type="EMBL" id="EFN64952.1"/>
    </source>
</evidence>
<organism evidence="2">
    <name type="scientific">Camponotus floridanus</name>
    <name type="common">Florida carpenter ant</name>
    <dbReference type="NCBI Taxonomy" id="104421"/>
    <lineage>
        <taxon>Eukaryota</taxon>
        <taxon>Metazoa</taxon>
        <taxon>Ecdysozoa</taxon>
        <taxon>Arthropoda</taxon>
        <taxon>Hexapoda</taxon>
        <taxon>Insecta</taxon>
        <taxon>Pterygota</taxon>
        <taxon>Neoptera</taxon>
        <taxon>Endopterygota</taxon>
        <taxon>Hymenoptera</taxon>
        <taxon>Apocrita</taxon>
        <taxon>Aculeata</taxon>
        <taxon>Formicoidea</taxon>
        <taxon>Formicidae</taxon>
        <taxon>Formicinae</taxon>
        <taxon>Camponotus</taxon>
    </lineage>
</organism>
<name>E2ANN6_CAMFO</name>
<dbReference type="Proteomes" id="UP000000311">
    <property type="component" value="Unassembled WGS sequence"/>
</dbReference>
<feature type="non-terminal residue" evidence="1">
    <location>
        <position position="137"/>
    </location>
</feature>
<protein>
    <submittedName>
        <fullName evidence="1">Uncharacterized protein</fullName>
    </submittedName>
</protein>
<evidence type="ECO:0000313" key="2">
    <source>
        <dbReference type="Proteomes" id="UP000000311"/>
    </source>
</evidence>
<reference evidence="1 2" key="1">
    <citation type="journal article" date="2010" name="Science">
        <title>Genomic comparison of the ants Camponotus floridanus and Harpegnathos saltator.</title>
        <authorList>
            <person name="Bonasio R."/>
            <person name="Zhang G."/>
            <person name="Ye C."/>
            <person name="Mutti N.S."/>
            <person name="Fang X."/>
            <person name="Qin N."/>
            <person name="Donahue G."/>
            <person name="Yang P."/>
            <person name="Li Q."/>
            <person name="Li C."/>
            <person name="Zhang P."/>
            <person name="Huang Z."/>
            <person name="Berger S.L."/>
            <person name="Reinberg D."/>
            <person name="Wang J."/>
            <person name="Liebig J."/>
        </authorList>
    </citation>
    <scope>NUCLEOTIDE SEQUENCE [LARGE SCALE GENOMIC DNA]</scope>
    <source>
        <strain evidence="2">C129</strain>
    </source>
</reference>
<keyword evidence="2" id="KW-1185">Reference proteome</keyword>
<dbReference type="AlphaFoldDB" id="E2ANN6"/>
<proteinExistence type="predicted"/>
<dbReference type="OrthoDB" id="7552915at2759"/>
<dbReference type="InParanoid" id="E2ANN6"/>
<accession>E2ANN6</accession>
<dbReference type="EMBL" id="GL441282">
    <property type="protein sequence ID" value="EFN64952.1"/>
    <property type="molecule type" value="Genomic_DNA"/>
</dbReference>
<gene>
    <name evidence="1" type="ORF">EAG_12523</name>
</gene>
<feature type="non-terminal residue" evidence="1">
    <location>
        <position position="1"/>
    </location>
</feature>